<feature type="domain" description="Fido" evidence="2">
    <location>
        <begin position="128"/>
        <end position="255"/>
    </location>
</feature>
<sequence length="261" mass="29357">MVTKQPRWAPDPETYAARKSVTNDAYHSVPDREDQLRDTGIWWTEVDTARLRPSDTDGAWRRFRARLPELIWNSARLEGNSFTLPEVRSLLDGVSVGGHRTAEELQVLALREAYGALRDLVGYGTFGVDKSTSDRLNRLVARHETPDAGRFRGEGTLRRNGSELLRARYAMLRQHLAETDDPWLQALIYVCAAARTRFYPGGNKRTALLMMNGILISNGFDAVTVPYARRLELDHALDTLFTTDDATELMALFVDCATAEG</sequence>
<evidence type="ECO:0000259" key="2">
    <source>
        <dbReference type="PROSITE" id="PS51459"/>
    </source>
</evidence>
<organism evidence="3 4">
    <name type="scientific">Nocardioides albus</name>
    <dbReference type="NCBI Taxonomy" id="1841"/>
    <lineage>
        <taxon>Bacteria</taxon>
        <taxon>Bacillati</taxon>
        <taxon>Actinomycetota</taxon>
        <taxon>Actinomycetes</taxon>
        <taxon>Propionibacteriales</taxon>
        <taxon>Nocardioidaceae</taxon>
        <taxon>Nocardioides</taxon>
    </lineage>
</organism>
<keyword evidence="4" id="KW-1185">Reference proteome</keyword>
<evidence type="ECO:0000313" key="3">
    <source>
        <dbReference type="EMBL" id="MBB3087510.1"/>
    </source>
</evidence>
<accession>A0A7W5A0Y4</accession>
<dbReference type="SUPFAM" id="SSF140931">
    <property type="entry name" value="Fic-like"/>
    <property type="match status" value="1"/>
</dbReference>
<dbReference type="EMBL" id="JACHXG010000001">
    <property type="protein sequence ID" value="MBB3087510.1"/>
    <property type="molecule type" value="Genomic_DNA"/>
</dbReference>
<dbReference type="InterPro" id="IPR036597">
    <property type="entry name" value="Fido-like_dom_sf"/>
</dbReference>
<name>A0A7W5A0Y4_9ACTN</name>
<protein>
    <submittedName>
        <fullName evidence="3">Prophage maintenance system killer protein</fullName>
    </submittedName>
</protein>
<proteinExistence type="predicted"/>
<dbReference type="RefSeq" id="WP_221208433.1">
    <property type="nucleotide sequence ID" value="NZ_BMQT01000001.1"/>
</dbReference>
<gene>
    <name evidence="3" type="ORF">FHS12_000433</name>
</gene>
<dbReference type="Proteomes" id="UP000577707">
    <property type="component" value="Unassembled WGS sequence"/>
</dbReference>
<feature type="region of interest" description="Disordered" evidence="1">
    <location>
        <begin position="1"/>
        <end position="21"/>
    </location>
</feature>
<comment type="caution">
    <text evidence="3">The sequence shown here is derived from an EMBL/GenBank/DDBJ whole genome shotgun (WGS) entry which is preliminary data.</text>
</comment>
<dbReference type="InterPro" id="IPR003812">
    <property type="entry name" value="Fido"/>
</dbReference>
<dbReference type="AlphaFoldDB" id="A0A7W5A0Y4"/>
<evidence type="ECO:0000313" key="4">
    <source>
        <dbReference type="Proteomes" id="UP000577707"/>
    </source>
</evidence>
<dbReference type="PROSITE" id="PS51459">
    <property type="entry name" value="FIDO"/>
    <property type="match status" value="1"/>
</dbReference>
<dbReference type="Gene3D" id="1.10.3290.10">
    <property type="entry name" value="Fido-like domain"/>
    <property type="match status" value="1"/>
</dbReference>
<reference evidence="3 4" key="1">
    <citation type="submission" date="2020-08" db="EMBL/GenBank/DDBJ databases">
        <title>Genomic Encyclopedia of Type Strains, Phase III (KMG-III): the genomes of soil and plant-associated and newly described type strains.</title>
        <authorList>
            <person name="Whitman W."/>
        </authorList>
    </citation>
    <scope>NUCLEOTIDE SEQUENCE [LARGE SCALE GENOMIC DNA]</scope>
    <source>
        <strain evidence="3 4">CECT 3302</strain>
    </source>
</reference>
<evidence type="ECO:0000256" key="1">
    <source>
        <dbReference type="SAM" id="MobiDB-lite"/>
    </source>
</evidence>